<accession>A0A107AHC9</accession>
<evidence type="ECO:0000313" key="3">
    <source>
        <dbReference type="Proteomes" id="UP000068603"/>
    </source>
</evidence>
<evidence type="ECO:0000313" key="2">
    <source>
        <dbReference type="EMBL" id="KWA51978.1"/>
    </source>
</evidence>
<dbReference type="AlphaFoldDB" id="A0A107AHC9"/>
<sequence length="61" mass="7196">MVTRRLPSKSALPTRLFPMHPLPTSKWRKRPLSKRPLPTRIFLKPLPPIRTQPKRLRSTCL</sequence>
<dbReference type="EMBL" id="LPHB01000095">
    <property type="protein sequence ID" value="KWA51978.1"/>
    <property type="molecule type" value="Genomic_DNA"/>
</dbReference>
<comment type="caution">
    <text evidence="2">The sequence shown here is derived from an EMBL/GenBank/DDBJ whole genome shotgun (WGS) entry which is preliminary data.</text>
</comment>
<proteinExistence type="predicted"/>
<organism evidence="2">
    <name type="scientific">Burkholderia stagnalis</name>
    <dbReference type="NCBI Taxonomy" id="1503054"/>
    <lineage>
        <taxon>Bacteria</taxon>
        <taxon>Pseudomonadati</taxon>
        <taxon>Pseudomonadota</taxon>
        <taxon>Betaproteobacteria</taxon>
        <taxon>Burkholderiales</taxon>
        <taxon>Burkholderiaceae</taxon>
        <taxon>Burkholderia</taxon>
        <taxon>Burkholderia cepacia complex</taxon>
    </lineage>
</organism>
<dbReference type="STRING" id="1503054.WT74_02955"/>
<feature type="region of interest" description="Disordered" evidence="1">
    <location>
        <begin position="1"/>
        <end position="33"/>
    </location>
</feature>
<gene>
    <name evidence="2" type="ORF">WT44_32245</name>
</gene>
<reference evidence="2 3" key="1">
    <citation type="submission" date="2015-11" db="EMBL/GenBank/DDBJ databases">
        <title>Expanding the genomic diversity of Burkholderia species for the development of highly accurate diagnostics.</title>
        <authorList>
            <person name="Sahl J."/>
            <person name="Keim P."/>
            <person name="Wagner D."/>
        </authorList>
    </citation>
    <scope>NUCLEOTIDE SEQUENCE [LARGE SCALE GENOMIC DNA]</scope>
    <source>
        <strain evidence="2 3">MSMB1960WGS</strain>
    </source>
</reference>
<protein>
    <submittedName>
        <fullName evidence="2">Uncharacterized protein</fullName>
    </submittedName>
</protein>
<evidence type="ECO:0000256" key="1">
    <source>
        <dbReference type="SAM" id="MobiDB-lite"/>
    </source>
</evidence>
<name>A0A107AHC9_9BURK</name>
<dbReference type="Proteomes" id="UP000068603">
    <property type="component" value="Unassembled WGS sequence"/>
</dbReference>